<accession>A0A4C1WG94</accession>
<feature type="signal peptide" evidence="2">
    <location>
        <begin position="1"/>
        <end position="32"/>
    </location>
</feature>
<gene>
    <name evidence="3" type="ORF">EVAR_30116_1</name>
</gene>
<evidence type="ECO:0000313" key="3">
    <source>
        <dbReference type="EMBL" id="GBP50408.1"/>
    </source>
</evidence>
<evidence type="ECO:0000256" key="1">
    <source>
        <dbReference type="SAM" id="MobiDB-lite"/>
    </source>
</evidence>
<dbReference type="EMBL" id="BGZK01000565">
    <property type="protein sequence ID" value="GBP50408.1"/>
    <property type="molecule type" value="Genomic_DNA"/>
</dbReference>
<organism evidence="3 4">
    <name type="scientific">Eumeta variegata</name>
    <name type="common">Bagworm moth</name>
    <name type="synonym">Eumeta japonica</name>
    <dbReference type="NCBI Taxonomy" id="151549"/>
    <lineage>
        <taxon>Eukaryota</taxon>
        <taxon>Metazoa</taxon>
        <taxon>Ecdysozoa</taxon>
        <taxon>Arthropoda</taxon>
        <taxon>Hexapoda</taxon>
        <taxon>Insecta</taxon>
        <taxon>Pterygota</taxon>
        <taxon>Neoptera</taxon>
        <taxon>Endopterygota</taxon>
        <taxon>Lepidoptera</taxon>
        <taxon>Glossata</taxon>
        <taxon>Ditrysia</taxon>
        <taxon>Tineoidea</taxon>
        <taxon>Psychidae</taxon>
        <taxon>Oiketicinae</taxon>
        <taxon>Eumeta</taxon>
    </lineage>
</organism>
<protein>
    <submittedName>
        <fullName evidence="3">Uncharacterized protein</fullName>
    </submittedName>
</protein>
<comment type="caution">
    <text evidence="3">The sequence shown here is derived from an EMBL/GenBank/DDBJ whole genome shotgun (WGS) entry which is preliminary data.</text>
</comment>
<dbReference type="AlphaFoldDB" id="A0A4C1WG94"/>
<dbReference type="OrthoDB" id="7489511at2759"/>
<sequence>MRWGPGKCAADRGDAGMAGRAALALLLLLVKAAPAPAPPPAPTVPALHNATRPHLHPRRPAPVEDANGEDLILPEDEDEHLADLDYYDEEKINISGQF</sequence>
<feature type="chain" id="PRO_5020035172" evidence="2">
    <location>
        <begin position="33"/>
        <end position="98"/>
    </location>
</feature>
<name>A0A4C1WG94_EUMVA</name>
<keyword evidence="4" id="KW-1185">Reference proteome</keyword>
<reference evidence="3 4" key="1">
    <citation type="journal article" date="2019" name="Commun. Biol.">
        <title>The bagworm genome reveals a unique fibroin gene that provides high tensile strength.</title>
        <authorList>
            <person name="Kono N."/>
            <person name="Nakamura H."/>
            <person name="Ohtoshi R."/>
            <person name="Tomita M."/>
            <person name="Numata K."/>
            <person name="Arakawa K."/>
        </authorList>
    </citation>
    <scope>NUCLEOTIDE SEQUENCE [LARGE SCALE GENOMIC DNA]</scope>
</reference>
<evidence type="ECO:0000256" key="2">
    <source>
        <dbReference type="SAM" id="SignalP"/>
    </source>
</evidence>
<proteinExistence type="predicted"/>
<evidence type="ECO:0000313" key="4">
    <source>
        <dbReference type="Proteomes" id="UP000299102"/>
    </source>
</evidence>
<feature type="region of interest" description="Disordered" evidence="1">
    <location>
        <begin position="37"/>
        <end position="66"/>
    </location>
</feature>
<keyword evidence="2" id="KW-0732">Signal</keyword>
<dbReference type="Proteomes" id="UP000299102">
    <property type="component" value="Unassembled WGS sequence"/>
</dbReference>